<proteinExistence type="predicted"/>
<dbReference type="STRING" id="645517.A6F65_01785"/>
<protein>
    <submittedName>
        <fullName evidence="1">Uncharacterized protein</fullName>
    </submittedName>
</protein>
<evidence type="ECO:0000313" key="1">
    <source>
        <dbReference type="EMBL" id="ANU08080.1"/>
    </source>
</evidence>
<dbReference type="EMBL" id="CP016545">
    <property type="protein sequence ID" value="ANU08080.1"/>
    <property type="molecule type" value="Genomic_DNA"/>
</dbReference>
<organism evidence="1 2">
    <name type="scientific">Paraurantiacibacter namhicola</name>
    <dbReference type="NCBI Taxonomy" id="645517"/>
    <lineage>
        <taxon>Bacteria</taxon>
        <taxon>Pseudomonadati</taxon>
        <taxon>Pseudomonadota</taxon>
        <taxon>Alphaproteobacteria</taxon>
        <taxon>Sphingomonadales</taxon>
        <taxon>Erythrobacteraceae</taxon>
        <taxon>Paraurantiacibacter</taxon>
    </lineage>
</organism>
<dbReference type="OrthoDB" id="7390251at2"/>
<dbReference type="AlphaFoldDB" id="A0A1C7D9C3"/>
<reference evidence="1 2" key="1">
    <citation type="submission" date="2016-07" db="EMBL/GenBank/DDBJ databases">
        <title>Complete genome sequence of Altererythrobacter namhicola JCM 16345T, containing esterase-encoding genes.</title>
        <authorList>
            <person name="Cheng H."/>
            <person name="Wu Y.-H."/>
            <person name="Jian S.-L."/>
            <person name="Huo Y.-Y."/>
            <person name="Wang C.-S."/>
            <person name="Xu X.-W."/>
        </authorList>
    </citation>
    <scope>NUCLEOTIDE SEQUENCE [LARGE SCALE GENOMIC DNA]</scope>
    <source>
        <strain evidence="1 2">JCM 16345</strain>
    </source>
</reference>
<name>A0A1C7D9C3_9SPHN</name>
<dbReference type="RefSeq" id="WP_067787883.1">
    <property type="nucleotide sequence ID" value="NZ_CP016545.1"/>
</dbReference>
<evidence type="ECO:0000313" key="2">
    <source>
        <dbReference type="Proteomes" id="UP000092698"/>
    </source>
</evidence>
<dbReference type="Proteomes" id="UP000092698">
    <property type="component" value="Chromosome"/>
</dbReference>
<accession>A0A1C7D9C3</accession>
<gene>
    <name evidence="1" type="ORF">A6F65_01785</name>
</gene>
<dbReference type="KEGG" id="anh:A6F65_01785"/>
<sequence length="317" mass="34174">MNDTAVLPVEETMRHELALGDAVIASCGPILQHLLANDENGLFGDEVIARVRGMMTRIARDMLFAQADAAGVPDAGHFAQKRQEPLLHALLCEVPLLSHAQSLVVEAQVASRLQKRSNIDGVLSPLLQELVASSDPAMASAAMGVLSAQARFSQGVERMALPIAELPGDLLHRALLVMRNVAEDEGEPEEPVEKAERALRDAYDESASRLGQISRLLSRMGDKAVKALDIDHAGVAIFASALAMASGQQRDLAVLSFTDRQFARLALALRASGLNPRDVEEQFLYLHPQITMPDGFDTMSADRAASLLAEEPEPDFG</sequence>
<keyword evidence="2" id="KW-1185">Reference proteome</keyword>